<feature type="compositionally biased region" description="Polar residues" evidence="2">
    <location>
        <begin position="84"/>
        <end position="103"/>
    </location>
</feature>
<dbReference type="Gene3D" id="4.10.240.10">
    <property type="entry name" value="Zn(2)-C6 fungal-type DNA-binding domain"/>
    <property type="match status" value="1"/>
</dbReference>
<dbReference type="SMART" id="SM00066">
    <property type="entry name" value="GAL4"/>
    <property type="match status" value="1"/>
</dbReference>
<dbReference type="PANTHER" id="PTHR38111:SF9">
    <property type="entry name" value="ZN(2)-C6 FUNGAL-TYPE DOMAIN-CONTAINING PROTEIN"/>
    <property type="match status" value="1"/>
</dbReference>
<dbReference type="EMBL" id="CABFOC020000003">
    <property type="protein sequence ID" value="CAH0043739.1"/>
    <property type="molecule type" value="Genomic_DNA"/>
</dbReference>
<dbReference type="GO" id="GO:0008270">
    <property type="term" value="F:zinc ion binding"/>
    <property type="evidence" value="ECO:0007669"/>
    <property type="project" value="InterPro"/>
</dbReference>
<dbReference type="PANTHER" id="PTHR38111">
    <property type="entry name" value="ZN(2)-C6 FUNGAL-TYPE DOMAIN-CONTAINING PROTEIN-RELATED"/>
    <property type="match status" value="1"/>
</dbReference>
<dbReference type="PROSITE" id="PS50048">
    <property type="entry name" value="ZN2_CY6_FUNGAL_2"/>
    <property type="match status" value="1"/>
</dbReference>
<sequence>MPGIPRTKGCSVCKIRKIKCDENWPSCTPCRRSKRQCPGPTPLVNDSYIAPRDAAPGSASHGSKRGLVIRDGHRATAKAKAQANKLSLPSNHPSEGGPLTTSRCQQSRCLGALRSHPMTRPDQLASYLNAVLHDGTYQGDLAQLDVLSFIPQRLHLSQCLSDSVAFWCHLQLDTRRKLPKPSVATLHYYSKALQSLQSTLEGKNAYRTETLAAAVLLQRTTLPFHKTVKSDSIAHAKGISALVMQRGPPNLDDDLDVSLAIELCSNLFCWHSHGDDDDTHHSEVEPESPDVDGPEPTAESLAIPGQDVIREVFVDLLNTIPALNSIHENPESKKTVSLEAADVRRRLYDLNAIASKTASQIKNQLKEMGLIQVLPDPESFVKKRYHFESVDIAQAVLGIFILEIIAPRMLLGLTSLCDPPEVDDVLQRYRDASVELWMCIPYLDKLGLTDAQIISCAFCLSYEAADATERDLVADVAARYDTYLSRLKNNRTLLIERVLRTAKQLTGGADIMPIQVLMIGGPDKKSSPPKNKQPRASPGKPQSAHLLHGCLFFQGLLSQDPDDP</sequence>
<organism evidence="4 5">
    <name type="scientific">Clonostachys solani</name>
    <dbReference type="NCBI Taxonomy" id="160281"/>
    <lineage>
        <taxon>Eukaryota</taxon>
        <taxon>Fungi</taxon>
        <taxon>Dikarya</taxon>
        <taxon>Ascomycota</taxon>
        <taxon>Pezizomycotina</taxon>
        <taxon>Sordariomycetes</taxon>
        <taxon>Hypocreomycetidae</taxon>
        <taxon>Hypocreales</taxon>
        <taxon>Bionectriaceae</taxon>
        <taxon>Clonostachys</taxon>
    </lineage>
</organism>
<dbReference type="Proteomes" id="UP000775872">
    <property type="component" value="Unassembled WGS sequence"/>
</dbReference>
<gene>
    <name evidence="4" type="ORF">CSOL1703_00009618</name>
</gene>
<dbReference type="CDD" id="cd00067">
    <property type="entry name" value="GAL4"/>
    <property type="match status" value="1"/>
</dbReference>
<feature type="region of interest" description="Disordered" evidence="2">
    <location>
        <begin position="80"/>
        <end position="103"/>
    </location>
</feature>
<dbReference type="SUPFAM" id="SSF57701">
    <property type="entry name" value="Zn2/Cys6 DNA-binding domain"/>
    <property type="match status" value="1"/>
</dbReference>
<dbReference type="OrthoDB" id="5139116at2759"/>
<reference evidence="4 5" key="2">
    <citation type="submission" date="2021-10" db="EMBL/GenBank/DDBJ databases">
        <authorList>
            <person name="Piombo E."/>
        </authorList>
    </citation>
    <scope>NUCLEOTIDE SEQUENCE [LARGE SCALE GENOMIC DNA]</scope>
</reference>
<dbReference type="AlphaFoldDB" id="A0A9N9W583"/>
<evidence type="ECO:0000256" key="1">
    <source>
        <dbReference type="ARBA" id="ARBA00023242"/>
    </source>
</evidence>
<feature type="compositionally biased region" description="Basic and acidic residues" evidence="2">
    <location>
        <begin position="275"/>
        <end position="284"/>
    </location>
</feature>
<dbReference type="InterPro" id="IPR001138">
    <property type="entry name" value="Zn2Cys6_DnaBD"/>
</dbReference>
<keyword evidence="5" id="KW-1185">Reference proteome</keyword>
<dbReference type="InterPro" id="IPR036864">
    <property type="entry name" value="Zn2-C6_fun-type_DNA-bd_sf"/>
</dbReference>
<evidence type="ECO:0000313" key="4">
    <source>
        <dbReference type="EMBL" id="CAH0043739.1"/>
    </source>
</evidence>
<keyword evidence="1" id="KW-0539">Nucleus</keyword>
<dbReference type="InterPro" id="IPR053178">
    <property type="entry name" value="Osmoadaptation_assoc"/>
</dbReference>
<comment type="caution">
    <text evidence="4">The sequence shown here is derived from an EMBL/GenBank/DDBJ whole genome shotgun (WGS) entry which is preliminary data.</text>
</comment>
<dbReference type="PROSITE" id="PS00463">
    <property type="entry name" value="ZN2_CY6_FUNGAL_1"/>
    <property type="match status" value="1"/>
</dbReference>
<evidence type="ECO:0000313" key="5">
    <source>
        <dbReference type="Proteomes" id="UP000775872"/>
    </source>
</evidence>
<feature type="region of interest" description="Disordered" evidence="2">
    <location>
        <begin position="275"/>
        <end position="299"/>
    </location>
</feature>
<feature type="domain" description="Zn(2)-C6 fungal-type" evidence="3">
    <location>
        <begin position="9"/>
        <end position="37"/>
    </location>
</feature>
<evidence type="ECO:0000256" key="2">
    <source>
        <dbReference type="SAM" id="MobiDB-lite"/>
    </source>
</evidence>
<proteinExistence type="predicted"/>
<name>A0A9N9W583_9HYPO</name>
<protein>
    <recommendedName>
        <fullName evidence="3">Zn(2)-C6 fungal-type domain-containing protein</fullName>
    </recommendedName>
</protein>
<accession>A0A9N9W583</accession>
<dbReference type="GO" id="GO:0000981">
    <property type="term" value="F:DNA-binding transcription factor activity, RNA polymerase II-specific"/>
    <property type="evidence" value="ECO:0007669"/>
    <property type="project" value="InterPro"/>
</dbReference>
<reference evidence="5" key="1">
    <citation type="submission" date="2019-06" db="EMBL/GenBank/DDBJ databases">
        <authorList>
            <person name="Broberg M."/>
        </authorList>
    </citation>
    <scope>NUCLEOTIDE SEQUENCE [LARGE SCALE GENOMIC DNA]</scope>
</reference>
<evidence type="ECO:0000259" key="3">
    <source>
        <dbReference type="PROSITE" id="PS50048"/>
    </source>
</evidence>
<feature type="region of interest" description="Disordered" evidence="2">
    <location>
        <begin position="522"/>
        <end position="543"/>
    </location>
</feature>